<dbReference type="InterPro" id="IPR001223">
    <property type="entry name" value="Glyco_hydro18_cat"/>
</dbReference>
<dbReference type="InterPro" id="IPR029070">
    <property type="entry name" value="Chitinase_insertion_sf"/>
</dbReference>
<dbReference type="InterPro" id="IPR017853">
    <property type="entry name" value="GH"/>
</dbReference>
<evidence type="ECO:0000259" key="7">
    <source>
        <dbReference type="PROSITE" id="PS51910"/>
    </source>
</evidence>
<dbReference type="SMART" id="SM00636">
    <property type="entry name" value="Glyco_18"/>
    <property type="match status" value="1"/>
</dbReference>
<feature type="chain" id="PRO_5012481880" evidence="5">
    <location>
        <begin position="32"/>
        <end position="534"/>
    </location>
</feature>
<keyword evidence="9" id="KW-1185">Reference proteome</keyword>
<dbReference type="SUPFAM" id="SSF51445">
    <property type="entry name" value="(Trans)glycosidases"/>
    <property type="match status" value="1"/>
</dbReference>
<dbReference type="GO" id="GO:0005975">
    <property type="term" value="P:carbohydrate metabolic process"/>
    <property type="evidence" value="ECO:0007669"/>
    <property type="project" value="InterPro"/>
</dbReference>
<gene>
    <name evidence="8" type="ORF">BVG16_25165</name>
</gene>
<feature type="domain" description="SLH" evidence="6">
    <location>
        <begin position="417"/>
        <end position="480"/>
    </location>
</feature>
<evidence type="ECO:0000256" key="1">
    <source>
        <dbReference type="ARBA" id="ARBA00022801"/>
    </source>
</evidence>
<name>A0A1T2X2V3_9BACL</name>
<proteinExistence type="inferred from homology"/>
<dbReference type="Pfam" id="PF00395">
    <property type="entry name" value="SLH"/>
    <property type="match status" value="3"/>
</dbReference>
<dbReference type="PROSITE" id="PS51910">
    <property type="entry name" value="GH18_2"/>
    <property type="match status" value="1"/>
</dbReference>
<evidence type="ECO:0000256" key="4">
    <source>
        <dbReference type="RuleBase" id="RU004453"/>
    </source>
</evidence>
<feature type="domain" description="SLH" evidence="6">
    <location>
        <begin position="355"/>
        <end position="414"/>
    </location>
</feature>
<sequence length="534" mass="58620">MSMHMKKYIKGAIIGLSLIGLTLTSSPAAEAANHKFVMSYIYFGHPDKYIEAVNQTNGSLDMVSPSYFDLNPDGSLQLTAALDKNFIAAMHQEGMKVVPFLSNHWDRNVGIAAMNNKEALVKQIAKAIETYNLDGVNVDIENITGKEKDAFTQFVQMLRAAIPAQKEVSVAVAANPEGWEGDWFGSFDYAALGKASDYLMFMTYDESYEGSDPGPVSSLPFVEKSIQQALKYVPSEKIVIGIPFYGRYWKSDGSIKGLGIQNTVVDQLVQKYGGKKVFDENSQSAKASFVIPAGDPGTSVHGKKLTAGSYTVWYENDRSIQAKLSLVQKYDLKGAGNWSLNEEADSIWDYYTAWINNSTFRDIIGHWAESSIQFVSDKGWMTGTASNLFQPNSSLSRAQAAAVLVRMTGATLDQRSSTSLYWDVPANHWAAADIRIAKQEGMIGGRADGSFGPNQPVTREELAVMLSRVLELTPSTSGTLKFSDVGRDRWSAEAIRSLADYGIISGYKDGTFRPKQAVTRAEMAAMMQSVDKLN</sequence>
<keyword evidence="1 3" id="KW-0378">Hydrolase</keyword>
<keyword evidence="2 3" id="KW-0326">Glycosidase</keyword>
<organism evidence="8 9">
    <name type="scientific">Paenibacillus selenitireducens</name>
    <dbReference type="NCBI Taxonomy" id="1324314"/>
    <lineage>
        <taxon>Bacteria</taxon>
        <taxon>Bacillati</taxon>
        <taxon>Bacillota</taxon>
        <taxon>Bacilli</taxon>
        <taxon>Bacillales</taxon>
        <taxon>Paenibacillaceae</taxon>
        <taxon>Paenibacillus</taxon>
    </lineage>
</organism>
<feature type="domain" description="GH18" evidence="7">
    <location>
        <begin position="35"/>
        <end position="358"/>
    </location>
</feature>
<dbReference type="PANTHER" id="PTHR46066:SF2">
    <property type="entry name" value="CHITINASE DOMAIN-CONTAINING PROTEIN 1"/>
    <property type="match status" value="1"/>
</dbReference>
<dbReference type="GO" id="GO:0008061">
    <property type="term" value="F:chitin binding"/>
    <property type="evidence" value="ECO:0007669"/>
    <property type="project" value="InterPro"/>
</dbReference>
<dbReference type="InterPro" id="IPR011583">
    <property type="entry name" value="Chitinase_II/V-like_cat"/>
</dbReference>
<protein>
    <submittedName>
        <fullName evidence="8">Glycoside hydrolase</fullName>
    </submittedName>
</protein>
<accession>A0A1T2X2V3</accession>
<dbReference type="Gene3D" id="3.20.20.80">
    <property type="entry name" value="Glycosidases"/>
    <property type="match status" value="1"/>
</dbReference>
<dbReference type="Proteomes" id="UP000190188">
    <property type="component" value="Unassembled WGS sequence"/>
</dbReference>
<comment type="caution">
    <text evidence="8">The sequence shown here is derived from an EMBL/GenBank/DDBJ whole genome shotgun (WGS) entry which is preliminary data.</text>
</comment>
<dbReference type="STRING" id="1324314.BVG16_25165"/>
<dbReference type="InterPro" id="IPR001579">
    <property type="entry name" value="Glyco_hydro_18_chit_AS"/>
</dbReference>
<dbReference type="PROSITE" id="PS51272">
    <property type="entry name" value="SLH"/>
    <property type="match status" value="3"/>
</dbReference>
<feature type="signal peptide" evidence="5">
    <location>
        <begin position="1"/>
        <end position="31"/>
    </location>
</feature>
<feature type="domain" description="SLH" evidence="6">
    <location>
        <begin position="481"/>
        <end position="534"/>
    </location>
</feature>
<dbReference type="PROSITE" id="PS01095">
    <property type="entry name" value="GH18_1"/>
    <property type="match status" value="1"/>
</dbReference>
<reference evidence="8 9" key="1">
    <citation type="submission" date="2017-01" db="EMBL/GenBank/DDBJ databases">
        <title>Genome analysis of Paenibacillus selenitrireducens ES3-24.</title>
        <authorList>
            <person name="Xu D."/>
            <person name="Yao R."/>
            <person name="Zheng S."/>
        </authorList>
    </citation>
    <scope>NUCLEOTIDE SEQUENCE [LARGE SCALE GENOMIC DNA]</scope>
    <source>
        <strain evidence="8 9">ES3-24</strain>
    </source>
</reference>
<evidence type="ECO:0000259" key="6">
    <source>
        <dbReference type="PROSITE" id="PS51272"/>
    </source>
</evidence>
<evidence type="ECO:0000256" key="2">
    <source>
        <dbReference type="ARBA" id="ARBA00023295"/>
    </source>
</evidence>
<dbReference type="EMBL" id="MSZX01000012">
    <property type="protein sequence ID" value="OPA74046.1"/>
    <property type="molecule type" value="Genomic_DNA"/>
</dbReference>
<evidence type="ECO:0000313" key="8">
    <source>
        <dbReference type="EMBL" id="OPA74046.1"/>
    </source>
</evidence>
<dbReference type="InterPro" id="IPR001119">
    <property type="entry name" value="SLH_dom"/>
</dbReference>
<dbReference type="Pfam" id="PF00704">
    <property type="entry name" value="Glyco_hydro_18"/>
    <property type="match status" value="1"/>
</dbReference>
<evidence type="ECO:0000313" key="9">
    <source>
        <dbReference type="Proteomes" id="UP000190188"/>
    </source>
</evidence>
<evidence type="ECO:0000256" key="5">
    <source>
        <dbReference type="SAM" id="SignalP"/>
    </source>
</evidence>
<dbReference type="GO" id="GO:0004553">
    <property type="term" value="F:hydrolase activity, hydrolyzing O-glycosyl compounds"/>
    <property type="evidence" value="ECO:0007669"/>
    <property type="project" value="InterPro"/>
</dbReference>
<keyword evidence="5" id="KW-0732">Signal</keyword>
<evidence type="ECO:0000256" key="3">
    <source>
        <dbReference type="RuleBase" id="RU000489"/>
    </source>
</evidence>
<dbReference type="PANTHER" id="PTHR46066">
    <property type="entry name" value="CHITINASE DOMAIN-CONTAINING PROTEIN 1 FAMILY MEMBER"/>
    <property type="match status" value="1"/>
</dbReference>
<dbReference type="AlphaFoldDB" id="A0A1T2X2V3"/>
<dbReference type="Gene3D" id="3.10.50.10">
    <property type="match status" value="1"/>
</dbReference>
<comment type="similarity">
    <text evidence="4">Belongs to the glycosyl hydrolase 18 family.</text>
</comment>